<dbReference type="GeneID" id="96607270"/>
<comment type="caution">
    <text evidence="2">The sequence shown here is derived from an EMBL/GenBank/DDBJ whole genome shotgun (WGS) entry which is preliminary data.</text>
</comment>
<accession>A0ABR6DJI2</accession>
<proteinExistence type="predicted"/>
<sequence>MPKVVIPFGAMSADGRGECLAHDLRTGATQPGLALPAHRHPRGAEVRNERLGTAESLVDSTGFPTGSAA</sequence>
<gene>
    <name evidence="2" type="ORF">GGQ91_005689</name>
</gene>
<name>A0ABR6DJI2_9HYPH</name>
<evidence type="ECO:0000313" key="3">
    <source>
        <dbReference type="Proteomes" id="UP000565455"/>
    </source>
</evidence>
<reference evidence="2 3" key="1">
    <citation type="submission" date="2020-08" db="EMBL/GenBank/DDBJ databases">
        <title>Genomic Encyclopedia of Type Strains, Phase IV (KMG-IV): sequencing the most valuable type-strain genomes for metagenomic binning, comparative biology and taxonomic classification.</title>
        <authorList>
            <person name="Goeker M."/>
        </authorList>
    </citation>
    <scope>NUCLEOTIDE SEQUENCE [LARGE SCALE GENOMIC DNA]</scope>
    <source>
        <strain evidence="2 3">DSM 5686</strain>
    </source>
</reference>
<protein>
    <submittedName>
        <fullName evidence="2">Uncharacterized protein</fullName>
    </submittedName>
</protein>
<evidence type="ECO:0000256" key="1">
    <source>
        <dbReference type="SAM" id="MobiDB-lite"/>
    </source>
</evidence>
<organism evidence="2 3">
    <name type="scientific">Methylobacterium fujisawaense</name>
    <dbReference type="NCBI Taxonomy" id="107400"/>
    <lineage>
        <taxon>Bacteria</taxon>
        <taxon>Pseudomonadati</taxon>
        <taxon>Pseudomonadota</taxon>
        <taxon>Alphaproteobacteria</taxon>
        <taxon>Hyphomicrobiales</taxon>
        <taxon>Methylobacteriaceae</taxon>
        <taxon>Methylobacterium</taxon>
    </lineage>
</organism>
<dbReference type="RefSeq" id="WP_182593300.1">
    <property type="nucleotide sequence ID" value="NZ_JACJIM010000016.1"/>
</dbReference>
<dbReference type="Proteomes" id="UP000565455">
    <property type="component" value="Unassembled WGS sequence"/>
</dbReference>
<evidence type="ECO:0000313" key="2">
    <source>
        <dbReference type="EMBL" id="MBA9066261.1"/>
    </source>
</evidence>
<feature type="region of interest" description="Disordered" evidence="1">
    <location>
        <begin position="30"/>
        <end position="69"/>
    </location>
</feature>
<keyword evidence="3" id="KW-1185">Reference proteome</keyword>
<feature type="compositionally biased region" description="Polar residues" evidence="1">
    <location>
        <begin position="58"/>
        <end position="69"/>
    </location>
</feature>
<dbReference type="EMBL" id="JACJIM010000016">
    <property type="protein sequence ID" value="MBA9066261.1"/>
    <property type="molecule type" value="Genomic_DNA"/>
</dbReference>
<feature type="compositionally biased region" description="Basic and acidic residues" evidence="1">
    <location>
        <begin position="42"/>
        <end position="52"/>
    </location>
</feature>